<keyword evidence="2" id="KW-0812">Transmembrane</keyword>
<keyword evidence="4" id="KW-1185">Reference proteome</keyword>
<evidence type="ECO:0000313" key="4">
    <source>
        <dbReference type="Proteomes" id="UP001049518"/>
    </source>
</evidence>
<keyword evidence="2" id="KW-0472">Membrane</keyword>
<keyword evidence="2" id="KW-1133">Transmembrane helix</keyword>
<feature type="transmembrane region" description="Helical" evidence="2">
    <location>
        <begin position="442"/>
        <end position="463"/>
    </location>
</feature>
<dbReference type="Proteomes" id="UP001049518">
    <property type="component" value="Chromosome"/>
</dbReference>
<dbReference type="InterPro" id="IPR038766">
    <property type="entry name" value="Membrane_comp_ABC_pdt"/>
</dbReference>
<feature type="transmembrane region" description="Helical" evidence="2">
    <location>
        <begin position="321"/>
        <end position="350"/>
    </location>
</feature>
<feature type="transmembrane region" description="Helical" evidence="2">
    <location>
        <begin position="21"/>
        <end position="44"/>
    </location>
</feature>
<dbReference type="RefSeq" id="WP_231330709.1">
    <property type="nucleotide sequence ID" value="NZ_CP059572.1"/>
</dbReference>
<dbReference type="EMBL" id="CP059572">
    <property type="protein sequence ID" value="QXJ24808.1"/>
    <property type="molecule type" value="Genomic_DNA"/>
</dbReference>
<reference evidence="3" key="1">
    <citation type="submission" date="2020-07" db="EMBL/GenBank/DDBJ databases">
        <authorList>
            <person name="Tarantini F.S."/>
            <person name="Hong K.W."/>
            <person name="Chan K.G."/>
        </authorList>
    </citation>
    <scope>NUCLEOTIDE SEQUENCE</scope>
    <source>
        <strain evidence="3">32-07</strain>
    </source>
</reference>
<protein>
    <submittedName>
        <fullName evidence="3">ABC transporter permease</fullName>
    </submittedName>
</protein>
<feature type="transmembrane region" description="Helical" evidence="2">
    <location>
        <begin position="492"/>
        <end position="511"/>
    </location>
</feature>
<name>A0ABX8R1N8_9ACTN</name>
<evidence type="ECO:0000256" key="1">
    <source>
        <dbReference type="SAM" id="MobiDB-lite"/>
    </source>
</evidence>
<organism evidence="3 4">
    <name type="scientific">Actinomadura graeca</name>
    <dbReference type="NCBI Taxonomy" id="2750812"/>
    <lineage>
        <taxon>Bacteria</taxon>
        <taxon>Bacillati</taxon>
        <taxon>Actinomycetota</taxon>
        <taxon>Actinomycetes</taxon>
        <taxon>Streptosporangiales</taxon>
        <taxon>Thermomonosporaceae</taxon>
        <taxon>Actinomadura</taxon>
    </lineage>
</organism>
<gene>
    <name evidence="3" type="ORF">AGRA3207_006206</name>
</gene>
<evidence type="ECO:0000256" key="2">
    <source>
        <dbReference type="SAM" id="Phobius"/>
    </source>
</evidence>
<feature type="transmembrane region" description="Helical" evidence="2">
    <location>
        <begin position="273"/>
        <end position="300"/>
    </location>
</feature>
<feature type="transmembrane region" description="Helical" evidence="2">
    <location>
        <begin position="836"/>
        <end position="859"/>
    </location>
</feature>
<evidence type="ECO:0000313" key="3">
    <source>
        <dbReference type="EMBL" id="QXJ24808.1"/>
    </source>
</evidence>
<accession>A0ABX8R1N8</accession>
<dbReference type="PANTHER" id="PTHR30287:SF1">
    <property type="entry name" value="INNER MEMBRANE PROTEIN"/>
    <property type="match status" value="1"/>
</dbReference>
<sequence length="872" mass="88487">MRGYRPALRMARRDALRAKGRTTLVMCMIGLPVAVIVAVAVLVATMDWSPRESLPYELGTADARISGAGHAPIRQDPVDDEMTFPRGGASAGRPWTTQEITRRITAEYGPRARVLPLNRGKGVELKTPRGYRRSEGVEVDVRDPLARGLYRITRGRAPAGPGEIALSPSLAGREFPIGSAAPIDRQGTVKRVVGTVEDPRAPGDHLALALPGVLPDPLGATAVPGWLVGTGRPVTWADVTELNKEGIGVLSRAVVGHPPPAASPPGAGSDGGAAGAIVAMVVVMIVLEVVLLAGPAFAVGIRRRRRMLALVAVAGGSGGHLRAIVLAGGLVLGGAAALAGGALGVAGAGVATLVVQSMSDDVLGPFDVPWLQVALAMALGAGSGVVAAYVPARQAARMDVVAALAGRRERGMPRGGWPIAGAAAIAAGVFLSLVGVRVLREFGAALGAAAIIAGCVMAGPWLVGAAGRAAGRLPVPLRLAVRDGARNRGRSAPAVAAIMAAVAGVTALAIANASDLRQARMDYVPRLPMGSALIRPPLDRIDALRPAFARELPGVPLLDMRVLPGENSSCLEADTSKCPSVRFAGRDLGGTRSGYMDAVVGGAPEARMVLGRDDPAVTAALAQGKIVVFASRPLPGGTTTATVSVWENDRPRVLKEVPGLPAVGVEADPHVPALVPPSAAAKIGVPARVEGLGVDRASHRLTADEQARLTEVVAGASEVPADGAVYVERGFTRSGDVVMLLLAAAGGVLALGGALIATGLSSADARPDLATLAAIGARPRTRRLLMTGQAGFVATLGCWLGIAAGAVPGIAAAGPLTNEPAEPGGAAPSHGTIVDIPGQVLLIIGVAVPLVAMLAAGILTRSRLPMSHRIAS</sequence>
<feature type="transmembrane region" description="Helical" evidence="2">
    <location>
        <begin position="737"/>
        <end position="757"/>
    </location>
</feature>
<feature type="transmembrane region" description="Helical" evidence="2">
    <location>
        <begin position="370"/>
        <end position="390"/>
    </location>
</feature>
<feature type="transmembrane region" description="Helical" evidence="2">
    <location>
        <begin position="790"/>
        <end position="816"/>
    </location>
</feature>
<dbReference type="PANTHER" id="PTHR30287">
    <property type="entry name" value="MEMBRANE COMPONENT OF PREDICTED ABC SUPERFAMILY METABOLITE UPTAKE TRANSPORTER"/>
    <property type="match status" value="1"/>
</dbReference>
<proteinExistence type="predicted"/>
<feature type="transmembrane region" description="Helical" evidence="2">
    <location>
        <begin position="417"/>
        <end position="436"/>
    </location>
</feature>
<feature type="region of interest" description="Disordered" evidence="1">
    <location>
        <begin position="70"/>
        <end position="93"/>
    </location>
</feature>